<dbReference type="Gene3D" id="3.40.1190.20">
    <property type="match status" value="1"/>
</dbReference>
<sequence>MTGRVVHTGQAIVDVVMRVASIPAPGSDVFASDSALLVGGGFNVMAAARREGAPVVYAGGHGTGPLGDLVRASLRAEGVEVLLPAHPGLDTGFCVALTDDDAERTFVSTVGAEGHVPVDALDDVVVTAGDVVYVSGYSLLHPDNAAMLARALPRLAGDVEVVVDASPVIGDVPEAALRTLLETATVWTVNEREVRILGERVLGELPAGAAPQEIGAQLAERLDTVVLVRVGPGGCWVARRGQLAMLVPGIAVTAVDTNGAGDAHTGVLCAGLCAGTPLEEAVTRANVAAGIAVTRPGPATSPTAAEITARLAR</sequence>
<dbReference type="EMBL" id="UETB01000024">
    <property type="protein sequence ID" value="SSA47284.1"/>
    <property type="molecule type" value="Genomic_DNA"/>
</dbReference>
<evidence type="ECO:0000313" key="4">
    <source>
        <dbReference type="EMBL" id="SSA47284.1"/>
    </source>
</evidence>
<dbReference type="PANTHER" id="PTHR10584">
    <property type="entry name" value="SUGAR KINASE"/>
    <property type="match status" value="1"/>
</dbReference>
<dbReference type="OrthoDB" id="8578462at2"/>
<reference evidence="4 5" key="1">
    <citation type="submission" date="2016-10" db="EMBL/GenBank/DDBJ databases">
        <authorList>
            <person name="Cai Z."/>
        </authorList>
    </citation>
    <scope>NUCLEOTIDE SEQUENCE [LARGE SCALE GENOMIC DNA]</scope>
    <source>
        <strain evidence="4 5">CGMCC 1.10826</strain>
    </source>
</reference>
<proteinExistence type="predicted"/>
<keyword evidence="1" id="KW-0808">Transferase</keyword>
<name>A0A2Y9ASD1_9MICO</name>
<evidence type="ECO:0000256" key="1">
    <source>
        <dbReference type="ARBA" id="ARBA00022679"/>
    </source>
</evidence>
<dbReference type="RefSeq" id="WP_110853947.1">
    <property type="nucleotide sequence ID" value="NZ_QKLZ01000024.1"/>
</dbReference>
<dbReference type="InterPro" id="IPR029056">
    <property type="entry name" value="Ribokinase-like"/>
</dbReference>
<organism evidence="4 5">
    <name type="scientific">Georgenia satyanarayanai</name>
    <dbReference type="NCBI Taxonomy" id="860221"/>
    <lineage>
        <taxon>Bacteria</taxon>
        <taxon>Bacillati</taxon>
        <taxon>Actinomycetota</taxon>
        <taxon>Actinomycetes</taxon>
        <taxon>Micrococcales</taxon>
        <taxon>Bogoriellaceae</taxon>
        <taxon>Georgenia</taxon>
    </lineage>
</organism>
<dbReference type="AlphaFoldDB" id="A0A2Y9ASD1"/>
<dbReference type="Pfam" id="PF00294">
    <property type="entry name" value="PfkB"/>
    <property type="match status" value="1"/>
</dbReference>
<protein>
    <submittedName>
        <fullName evidence="4">Sugar or nucleoside kinase, ribokinase family</fullName>
    </submittedName>
</protein>
<dbReference type="Proteomes" id="UP000250222">
    <property type="component" value="Unassembled WGS sequence"/>
</dbReference>
<keyword evidence="2 4" id="KW-0418">Kinase</keyword>
<dbReference type="SUPFAM" id="SSF53613">
    <property type="entry name" value="Ribokinase-like"/>
    <property type="match status" value="1"/>
</dbReference>
<feature type="domain" description="Carbohydrate kinase PfkB" evidence="3">
    <location>
        <begin position="5"/>
        <end position="301"/>
    </location>
</feature>
<gene>
    <name evidence="4" type="ORF">SAMN05216184_12428</name>
</gene>
<dbReference type="PANTHER" id="PTHR10584:SF166">
    <property type="entry name" value="RIBOKINASE"/>
    <property type="match status" value="1"/>
</dbReference>
<accession>A0A2Y9ASD1</accession>
<keyword evidence="5" id="KW-1185">Reference proteome</keyword>
<dbReference type="GO" id="GO:0016301">
    <property type="term" value="F:kinase activity"/>
    <property type="evidence" value="ECO:0007669"/>
    <property type="project" value="UniProtKB-KW"/>
</dbReference>
<evidence type="ECO:0000259" key="3">
    <source>
        <dbReference type="Pfam" id="PF00294"/>
    </source>
</evidence>
<dbReference type="InterPro" id="IPR011611">
    <property type="entry name" value="PfkB_dom"/>
</dbReference>
<evidence type="ECO:0000313" key="5">
    <source>
        <dbReference type="Proteomes" id="UP000250222"/>
    </source>
</evidence>
<evidence type="ECO:0000256" key="2">
    <source>
        <dbReference type="ARBA" id="ARBA00022777"/>
    </source>
</evidence>